<keyword evidence="4 7" id="KW-1133">Transmembrane helix</keyword>
<feature type="transmembrane region" description="Helical" evidence="7">
    <location>
        <begin position="271"/>
        <end position="294"/>
    </location>
</feature>
<feature type="transmembrane region" description="Helical" evidence="7">
    <location>
        <begin position="370"/>
        <end position="396"/>
    </location>
</feature>
<evidence type="ECO:0000313" key="10">
    <source>
        <dbReference type="Proteomes" id="UP001589647"/>
    </source>
</evidence>
<name>A0ABV5IX99_9ACTN</name>
<dbReference type="Proteomes" id="UP001589647">
    <property type="component" value="Unassembled WGS sequence"/>
</dbReference>
<protein>
    <submittedName>
        <fullName evidence="9">MFS transporter</fullName>
    </submittedName>
</protein>
<feature type="transmembrane region" description="Helical" evidence="7">
    <location>
        <begin position="70"/>
        <end position="91"/>
    </location>
</feature>
<evidence type="ECO:0000256" key="1">
    <source>
        <dbReference type="ARBA" id="ARBA00004651"/>
    </source>
</evidence>
<dbReference type="Pfam" id="PF07690">
    <property type="entry name" value="MFS_1"/>
    <property type="match status" value="1"/>
</dbReference>
<evidence type="ECO:0000256" key="6">
    <source>
        <dbReference type="SAM" id="MobiDB-lite"/>
    </source>
</evidence>
<evidence type="ECO:0000256" key="5">
    <source>
        <dbReference type="ARBA" id="ARBA00023136"/>
    </source>
</evidence>
<keyword evidence="5 7" id="KW-0472">Membrane</keyword>
<feature type="transmembrane region" description="Helical" evidence="7">
    <location>
        <begin position="126"/>
        <end position="152"/>
    </location>
</feature>
<evidence type="ECO:0000313" key="9">
    <source>
        <dbReference type="EMBL" id="MFB9209179.1"/>
    </source>
</evidence>
<accession>A0ABV5IX99</accession>
<keyword evidence="3 7" id="KW-0812">Transmembrane</keyword>
<evidence type="ECO:0000256" key="3">
    <source>
        <dbReference type="ARBA" id="ARBA00022692"/>
    </source>
</evidence>
<feature type="domain" description="Major facilitator superfamily (MFS) profile" evidence="8">
    <location>
        <begin position="240"/>
        <end position="427"/>
    </location>
</feature>
<feature type="transmembrane region" description="Helical" evidence="7">
    <location>
        <begin position="164"/>
        <end position="182"/>
    </location>
</feature>
<dbReference type="InterPro" id="IPR036259">
    <property type="entry name" value="MFS_trans_sf"/>
</dbReference>
<keyword evidence="10" id="KW-1185">Reference proteome</keyword>
<feature type="transmembrane region" description="Helical" evidence="7">
    <location>
        <begin position="306"/>
        <end position="324"/>
    </location>
</feature>
<proteinExistence type="predicted"/>
<dbReference type="RefSeq" id="WP_189651888.1">
    <property type="nucleotide sequence ID" value="NZ_BMRC01000022.1"/>
</dbReference>
<comment type="subcellular location">
    <subcellularLocation>
        <location evidence="1">Cell membrane</location>
        <topology evidence="1">Multi-pass membrane protein</topology>
    </subcellularLocation>
</comment>
<dbReference type="SUPFAM" id="SSF103473">
    <property type="entry name" value="MFS general substrate transporter"/>
    <property type="match status" value="1"/>
</dbReference>
<keyword evidence="2" id="KW-1003">Cell membrane</keyword>
<feature type="transmembrane region" description="Helical" evidence="7">
    <location>
        <begin position="188"/>
        <end position="210"/>
    </location>
</feature>
<evidence type="ECO:0000259" key="8">
    <source>
        <dbReference type="PROSITE" id="PS50850"/>
    </source>
</evidence>
<reference evidence="9 10" key="1">
    <citation type="submission" date="2024-09" db="EMBL/GenBank/DDBJ databases">
        <authorList>
            <person name="Sun Q."/>
            <person name="Mori K."/>
        </authorList>
    </citation>
    <scope>NUCLEOTIDE SEQUENCE [LARGE SCALE GENOMIC DNA]</scope>
    <source>
        <strain evidence="9 10">CCM 3426</strain>
    </source>
</reference>
<feature type="transmembrane region" description="Helical" evidence="7">
    <location>
        <begin position="402"/>
        <end position="423"/>
    </location>
</feature>
<feature type="transmembrane region" description="Helical" evidence="7">
    <location>
        <begin position="242"/>
        <end position="265"/>
    </location>
</feature>
<comment type="caution">
    <text evidence="9">The sequence shown here is derived from an EMBL/GenBank/DDBJ whole genome shotgun (WGS) entry which is preliminary data.</text>
</comment>
<dbReference type="InterPro" id="IPR011701">
    <property type="entry name" value="MFS"/>
</dbReference>
<dbReference type="PROSITE" id="PS50850">
    <property type="entry name" value="MFS"/>
    <property type="match status" value="1"/>
</dbReference>
<organism evidence="9 10">
    <name type="scientific">Nonomuraea spiralis</name>
    <dbReference type="NCBI Taxonomy" id="46182"/>
    <lineage>
        <taxon>Bacteria</taxon>
        <taxon>Bacillati</taxon>
        <taxon>Actinomycetota</taxon>
        <taxon>Actinomycetes</taxon>
        <taxon>Streptosporangiales</taxon>
        <taxon>Streptosporangiaceae</taxon>
        <taxon>Nonomuraea</taxon>
    </lineage>
</organism>
<feature type="region of interest" description="Disordered" evidence="6">
    <location>
        <begin position="1"/>
        <end position="28"/>
    </location>
</feature>
<feature type="transmembrane region" description="Helical" evidence="7">
    <location>
        <begin position="98"/>
        <end position="120"/>
    </location>
</feature>
<dbReference type="CDD" id="cd06173">
    <property type="entry name" value="MFS_MefA_like"/>
    <property type="match status" value="1"/>
</dbReference>
<evidence type="ECO:0000256" key="4">
    <source>
        <dbReference type="ARBA" id="ARBA00022989"/>
    </source>
</evidence>
<dbReference type="PANTHER" id="PTHR23513:SF6">
    <property type="entry name" value="MAJOR FACILITATOR SUPERFAMILY ASSOCIATED DOMAIN-CONTAINING PROTEIN"/>
    <property type="match status" value="1"/>
</dbReference>
<gene>
    <name evidence="9" type="ORF">ACFFV7_48910</name>
</gene>
<dbReference type="Gene3D" id="1.20.1250.20">
    <property type="entry name" value="MFS general substrate transporter like domains"/>
    <property type="match status" value="1"/>
</dbReference>
<evidence type="ECO:0000256" key="2">
    <source>
        <dbReference type="ARBA" id="ARBA00022475"/>
    </source>
</evidence>
<feature type="transmembrane region" description="Helical" evidence="7">
    <location>
        <begin position="45"/>
        <end position="64"/>
    </location>
</feature>
<dbReference type="InterPro" id="IPR020846">
    <property type="entry name" value="MFS_dom"/>
</dbReference>
<dbReference type="PANTHER" id="PTHR23513">
    <property type="entry name" value="INTEGRAL MEMBRANE EFFLUX PROTEIN-RELATED"/>
    <property type="match status" value="1"/>
</dbReference>
<feature type="transmembrane region" description="Helical" evidence="7">
    <location>
        <begin position="336"/>
        <end position="358"/>
    </location>
</feature>
<dbReference type="EMBL" id="JBHMEI010000095">
    <property type="protein sequence ID" value="MFB9209179.1"/>
    <property type="molecule type" value="Genomic_DNA"/>
</dbReference>
<sequence>MTKRIEAGMPLPDDTAQGERSEGSAPLTRNPRFLGYLATRAQSQIGSSITATATPLIAATWMGASATQMGLLVAVPFVSRVAGRLLAAVLAERSRSRVTALAAIEVTSGLCVVAVTLLAVTHDLSMPGLIALVSIIAGLTGAFGSFSAPLVLDLVDPGRLTKANGAMAGVAHLSTIAGPGIFGLLLQFLAMPLVLVVDAISYFVSAFLILPLRQRALPRTQVRVPDPGLQGFRHMFRGDIRIYMAGAALICLINGAVIALLPLYATHDLGLSASAYAVILATGAAGGVIGSATASFWETKLGRNRAAFVAGALATGATGFLAFVDKGLSGALGCGAYELVGSAGGSVFVVLMMSSIPASVPSDAVARSMAVGALVLELGTAIGAAAGGIMGTAAGIRSTVELCLYVAATALLAVALRGGLSAVRSRS</sequence>
<evidence type="ECO:0000256" key="7">
    <source>
        <dbReference type="SAM" id="Phobius"/>
    </source>
</evidence>